<name>A0A8J7U2C6_9BACT</name>
<dbReference type="AlphaFoldDB" id="A0A8J7U2C6"/>
<proteinExistence type="predicted"/>
<evidence type="ECO:0000256" key="1">
    <source>
        <dbReference type="SAM" id="Coils"/>
    </source>
</evidence>
<dbReference type="PANTHER" id="PTHR11941:SF54">
    <property type="entry name" value="ENOYL-COA HYDRATASE, MITOCHONDRIAL"/>
    <property type="match status" value="1"/>
</dbReference>
<dbReference type="PANTHER" id="PTHR11941">
    <property type="entry name" value="ENOYL-COA HYDRATASE-RELATED"/>
    <property type="match status" value="1"/>
</dbReference>
<protein>
    <submittedName>
        <fullName evidence="2">Enoyl-CoA hydratase/isomerase family protein</fullName>
    </submittedName>
</protein>
<keyword evidence="1" id="KW-0175">Coiled coil</keyword>
<feature type="coiled-coil region" evidence="1">
    <location>
        <begin position="22"/>
        <end position="49"/>
    </location>
</feature>
<comment type="caution">
    <text evidence="2">The sequence shown here is derived from an EMBL/GenBank/DDBJ whole genome shotgun (WGS) entry which is preliminary data.</text>
</comment>
<accession>A0A8J7U2C6</accession>
<keyword evidence="3" id="KW-1185">Reference proteome</keyword>
<dbReference type="GO" id="GO:0003824">
    <property type="term" value="F:catalytic activity"/>
    <property type="evidence" value="ECO:0007669"/>
    <property type="project" value="UniProtKB-ARBA"/>
</dbReference>
<dbReference type="SUPFAM" id="SSF52096">
    <property type="entry name" value="ClpP/crotonase"/>
    <property type="match status" value="1"/>
</dbReference>
<dbReference type="InterPro" id="IPR029045">
    <property type="entry name" value="ClpP/crotonase-like_dom_sf"/>
</dbReference>
<organism evidence="2 3">
    <name type="scientific">Acanthopleuribacter pedis</name>
    <dbReference type="NCBI Taxonomy" id="442870"/>
    <lineage>
        <taxon>Bacteria</taxon>
        <taxon>Pseudomonadati</taxon>
        <taxon>Acidobacteriota</taxon>
        <taxon>Holophagae</taxon>
        <taxon>Acanthopleuribacterales</taxon>
        <taxon>Acanthopleuribacteraceae</taxon>
        <taxon>Acanthopleuribacter</taxon>
    </lineage>
</organism>
<reference evidence="2" key="1">
    <citation type="submission" date="2021-03" db="EMBL/GenBank/DDBJ databases">
        <authorList>
            <person name="Wang G."/>
        </authorList>
    </citation>
    <scope>NUCLEOTIDE SEQUENCE</scope>
    <source>
        <strain evidence="2">KCTC 12899</strain>
    </source>
</reference>
<sequence length="208" mass="23030">MLTCRQSGRVVWLTLDAPHQKNKLSTALLEQLRDTLDALRRNHERKTELQAIVIHSAASTIFAAGADMRELLRLNSETAVGYAQLGQSVMDALADFPVPSYALVGGPCFGGGFDLALACQRIWVAENATFCHPGAFLGLMTGFGGTVRLPQKIEPHMARHMLLTAYRMKGLEAFRLGLAARWFGAYQGMITAFCRRYETRPPALFETR</sequence>
<dbReference type="EMBL" id="JAFREP010000003">
    <property type="protein sequence ID" value="MBO1317564.1"/>
    <property type="molecule type" value="Genomic_DNA"/>
</dbReference>
<dbReference type="RefSeq" id="WP_207856862.1">
    <property type="nucleotide sequence ID" value="NZ_JAFREP010000003.1"/>
</dbReference>
<gene>
    <name evidence="2" type="ORF">J3U88_03760</name>
</gene>
<dbReference type="Gene3D" id="3.90.226.10">
    <property type="entry name" value="2-enoyl-CoA Hydratase, Chain A, domain 1"/>
    <property type="match status" value="1"/>
</dbReference>
<dbReference type="GO" id="GO:0006635">
    <property type="term" value="P:fatty acid beta-oxidation"/>
    <property type="evidence" value="ECO:0007669"/>
    <property type="project" value="TreeGrafter"/>
</dbReference>
<evidence type="ECO:0000313" key="2">
    <source>
        <dbReference type="EMBL" id="MBO1317564.1"/>
    </source>
</evidence>
<dbReference type="Pfam" id="PF00378">
    <property type="entry name" value="ECH_1"/>
    <property type="match status" value="1"/>
</dbReference>
<evidence type="ECO:0000313" key="3">
    <source>
        <dbReference type="Proteomes" id="UP000664417"/>
    </source>
</evidence>
<dbReference type="CDD" id="cd06558">
    <property type="entry name" value="crotonase-like"/>
    <property type="match status" value="1"/>
</dbReference>
<dbReference type="InterPro" id="IPR001753">
    <property type="entry name" value="Enoyl-CoA_hydra/iso"/>
</dbReference>
<dbReference type="Proteomes" id="UP000664417">
    <property type="component" value="Unassembled WGS sequence"/>
</dbReference>